<comment type="subcellular location">
    <subcellularLocation>
        <location evidence="1">Cell inner membrane</location>
        <topology evidence="1">Multi-pass membrane protein</topology>
    </subcellularLocation>
</comment>
<dbReference type="PANTHER" id="PTHR30482:SF20">
    <property type="entry name" value="HIGH-AFFINITY BRANCHED-CHAIN AMINO ACID TRANSPORT SYSTEM PERMEASE PROTEIN LIVM"/>
    <property type="match status" value="1"/>
</dbReference>
<dbReference type="CDD" id="cd06581">
    <property type="entry name" value="TM_PBP1_LivM_like"/>
    <property type="match status" value="1"/>
</dbReference>
<keyword evidence="5 6" id="KW-0472">Membrane</keyword>
<reference evidence="7 8" key="1">
    <citation type="submission" date="2018-06" db="EMBL/GenBank/DDBJ databases">
        <authorList>
            <consortium name="Pathogen Informatics"/>
            <person name="Doyle S."/>
        </authorList>
    </citation>
    <scope>NUCLEOTIDE SEQUENCE [LARGE SCALE GENOMIC DNA]</scope>
    <source>
        <strain evidence="7 8">NCTC9504</strain>
    </source>
</reference>
<evidence type="ECO:0000313" key="8">
    <source>
        <dbReference type="Proteomes" id="UP000254020"/>
    </source>
</evidence>
<keyword evidence="2" id="KW-1003">Cell membrane</keyword>
<name>A0A377ZF59_KLEPN</name>
<dbReference type="InterPro" id="IPR001851">
    <property type="entry name" value="ABC_transp_permease"/>
</dbReference>
<dbReference type="GO" id="GO:0015658">
    <property type="term" value="F:branched-chain amino acid transmembrane transporter activity"/>
    <property type="evidence" value="ECO:0007669"/>
    <property type="project" value="InterPro"/>
</dbReference>
<evidence type="ECO:0000256" key="2">
    <source>
        <dbReference type="ARBA" id="ARBA00022475"/>
    </source>
</evidence>
<evidence type="ECO:0000256" key="4">
    <source>
        <dbReference type="ARBA" id="ARBA00022989"/>
    </source>
</evidence>
<evidence type="ECO:0000256" key="1">
    <source>
        <dbReference type="ARBA" id="ARBA00004429"/>
    </source>
</evidence>
<feature type="transmembrane region" description="Helical" evidence="6">
    <location>
        <begin position="48"/>
        <end position="70"/>
    </location>
</feature>
<evidence type="ECO:0000256" key="6">
    <source>
        <dbReference type="SAM" id="Phobius"/>
    </source>
</evidence>
<dbReference type="InterPro" id="IPR043428">
    <property type="entry name" value="LivM-like"/>
</dbReference>
<evidence type="ECO:0000256" key="3">
    <source>
        <dbReference type="ARBA" id="ARBA00022692"/>
    </source>
</evidence>
<gene>
    <name evidence="7" type="ORF">NCTC9504_02765</name>
</gene>
<accession>A0A377ZF59</accession>
<dbReference type="AlphaFoldDB" id="A0A377ZF59"/>
<evidence type="ECO:0000313" key="7">
    <source>
        <dbReference type="EMBL" id="STU69174.1"/>
    </source>
</evidence>
<dbReference type="EMBL" id="UGMA01000005">
    <property type="protein sequence ID" value="STU69174.1"/>
    <property type="molecule type" value="Genomic_DNA"/>
</dbReference>
<dbReference type="GO" id="GO:0005886">
    <property type="term" value="C:plasma membrane"/>
    <property type="evidence" value="ECO:0007669"/>
    <property type="project" value="UniProtKB-SubCell"/>
</dbReference>
<evidence type="ECO:0000256" key="5">
    <source>
        <dbReference type="ARBA" id="ARBA00023136"/>
    </source>
</evidence>
<keyword evidence="4 6" id="KW-1133">Transmembrane helix</keyword>
<feature type="transmembrane region" description="Helical" evidence="6">
    <location>
        <begin position="82"/>
        <end position="106"/>
    </location>
</feature>
<dbReference type="Pfam" id="PF02653">
    <property type="entry name" value="BPD_transp_2"/>
    <property type="match status" value="1"/>
</dbReference>
<keyword evidence="3 6" id="KW-0812">Transmembrane</keyword>
<dbReference type="Proteomes" id="UP000254020">
    <property type="component" value="Unassembled WGS sequence"/>
</dbReference>
<organism evidence="7 8">
    <name type="scientific">Klebsiella pneumoniae subsp. pneumoniae</name>
    <dbReference type="NCBI Taxonomy" id="72407"/>
    <lineage>
        <taxon>Bacteria</taxon>
        <taxon>Pseudomonadati</taxon>
        <taxon>Pseudomonadota</taxon>
        <taxon>Gammaproteobacteria</taxon>
        <taxon>Enterobacterales</taxon>
        <taxon>Enterobacteriaceae</taxon>
        <taxon>Klebsiella/Raoultella group</taxon>
        <taxon>Klebsiella</taxon>
        <taxon>Klebsiella pneumoniae complex</taxon>
    </lineage>
</organism>
<feature type="transmembrane region" description="Helical" evidence="6">
    <location>
        <begin position="118"/>
        <end position="134"/>
    </location>
</feature>
<sequence>MLCLVVMLVLLVKHRLTRMPIGRAWEALREDEIACRAMGLNHVLVKLSAFMLGASTAGIAGVFFASYQGFVNPTSFTFFESALILAIVVLGGMGSTLGVVLAAFVLTVTPELLRGFDEYRVLLFGVLMVMMMIWRPRGLVRTSRSGVALRKGVAP</sequence>
<dbReference type="PANTHER" id="PTHR30482">
    <property type="entry name" value="HIGH-AFFINITY BRANCHED-CHAIN AMINO ACID TRANSPORT SYSTEM PERMEASE"/>
    <property type="match status" value="1"/>
</dbReference>
<protein>
    <submittedName>
        <fullName evidence="7">High-affinity branched-chain amino acid transport</fullName>
    </submittedName>
</protein>
<proteinExistence type="predicted"/>